<dbReference type="InterPro" id="IPR008978">
    <property type="entry name" value="HSP20-like_chaperone"/>
</dbReference>
<evidence type="ECO:0000256" key="2">
    <source>
        <dbReference type="RuleBase" id="RU003616"/>
    </source>
</evidence>
<feature type="domain" description="SHSP" evidence="4">
    <location>
        <begin position="36"/>
        <end position="153"/>
    </location>
</feature>
<evidence type="ECO:0000313" key="5">
    <source>
        <dbReference type="EMBL" id="MDA0142371.1"/>
    </source>
</evidence>
<evidence type="ECO:0000256" key="1">
    <source>
        <dbReference type="PROSITE-ProRule" id="PRU00285"/>
    </source>
</evidence>
<keyword evidence="6" id="KW-1185">Reference proteome</keyword>
<reference evidence="5" key="1">
    <citation type="submission" date="2022-10" db="EMBL/GenBank/DDBJ databases">
        <title>The WGS of Solirubrobacter sp. CPCC 204708.</title>
        <authorList>
            <person name="Jiang Z."/>
        </authorList>
    </citation>
    <scope>NUCLEOTIDE SEQUENCE</scope>
    <source>
        <strain evidence="5">CPCC 204708</strain>
    </source>
</reference>
<dbReference type="SUPFAM" id="SSF49764">
    <property type="entry name" value="HSP20-like chaperones"/>
    <property type="match status" value="1"/>
</dbReference>
<dbReference type="EMBL" id="JAPCID010000085">
    <property type="protein sequence ID" value="MDA0142371.1"/>
    <property type="molecule type" value="Genomic_DNA"/>
</dbReference>
<evidence type="ECO:0000313" key="6">
    <source>
        <dbReference type="Proteomes" id="UP001147700"/>
    </source>
</evidence>
<dbReference type="Gene3D" id="2.60.40.790">
    <property type="match status" value="1"/>
</dbReference>
<accession>A0ABT4RVU3</accession>
<dbReference type="RefSeq" id="WP_202957605.1">
    <property type="nucleotide sequence ID" value="NZ_JAPCID010000085.1"/>
</dbReference>
<evidence type="ECO:0000256" key="3">
    <source>
        <dbReference type="SAM" id="MobiDB-lite"/>
    </source>
</evidence>
<evidence type="ECO:0000259" key="4">
    <source>
        <dbReference type="PROSITE" id="PS01031"/>
    </source>
</evidence>
<dbReference type="Pfam" id="PF00011">
    <property type="entry name" value="HSP20"/>
    <property type="match status" value="1"/>
</dbReference>
<protein>
    <submittedName>
        <fullName evidence="5">Hsp20/alpha crystallin family protein</fullName>
    </submittedName>
</protein>
<comment type="similarity">
    <text evidence="1 2">Belongs to the small heat shock protein (HSP20) family.</text>
</comment>
<proteinExistence type="inferred from homology"/>
<sequence>MAIVRWEPLREFATLQNEMNRLFGTVFDAPVQGNGGTMRRWMPAMDLVETEGHFVLTADLPGLSEEDVNIEVEDRVLTVSGERKATHEVTKDGFHRVERAFGSFSRSLTLPEGIKPEAVEASFDRGVLEVRIPKPEQPKPRKISIAPKTIEAKSSDAEPASA</sequence>
<gene>
    <name evidence="5" type="ORF">OJ962_33110</name>
</gene>
<dbReference type="InterPro" id="IPR002068">
    <property type="entry name" value="A-crystallin/Hsp20_dom"/>
</dbReference>
<dbReference type="InterPro" id="IPR031107">
    <property type="entry name" value="Small_HSP"/>
</dbReference>
<dbReference type="PROSITE" id="PS01031">
    <property type="entry name" value="SHSP"/>
    <property type="match status" value="1"/>
</dbReference>
<feature type="region of interest" description="Disordered" evidence="3">
    <location>
        <begin position="131"/>
        <end position="162"/>
    </location>
</feature>
<organism evidence="5 6">
    <name type="scientific">Solirubrobacter deserti</name>
    <dbReference type="NCBI Taxonomy" id="2282478"/>
    <lineage>
        <taxon>Bacteria</taxon>
        <taxon>Bacillati</taxon>
        <taxon>Actinomycetota</taxon>
        <taxon>Thermoleophilia</taxon>
        <taxon>Solirubrobacterales</taxon>
        <taxon>Solirubrobacteraceae</taxon>
        <taxon>Solirubrobacter</taxon>
    </lineage>
</organism>
<dbReference type="PANTHER" id="PTHR11527">
    <property type="entry name" value="HEAT-SHOCK PROTEIN 20 FAMILY MEMBER"/>
    <property type="match status" value="1"/>
</dbReference>
<dbReference type="Proteomes" id="UP001147700">
    <property type="component" value="Unassembled WGS sequence"/>
</dbReference>
<dbReference type="CDD" id="cd06464">
    <property type="entry name" value="ACD_sHsps-like"/>
    <property type="match status" value="1"/>
</dbReference>
<name>A0ABT4RVU3_9ACTN</name>
<comment type="caution">
    <text evidence="5">The sequence shown here is derived from an EMBL/GenBank/DDBJ whole genome shotgun (WGS) entry which is preliminary data.</text>
</comment>